<gene>
    <name evidence="1" type="ORF">AB0A76_18355</name>
</gene>
<proteinExistence type="predicted"/>
<dbReference type="RefSeq" id="WP_359209189.1">
    <property type="nucleotide sequence ID" value="NZ_JBEZAM010000023.1"/>
</dbReference>
<evidence type="ECO:0000313" key="1">
    <source>
        <dbReference type="EMBL" id="MEU7295156.1"/>
    </source>
</evidence>
<protein>
    <submittedName>
        <fullName evidence="1">Uncharacterized protein</fullName>
    </submittedName>
</protein>
<organism evidence="1 2">
    <name type="scientific">Streptomyces exfoliatus</name>
    <name type="common">Streptomyces hydrogenans</name>
    <dbReference type="NCBI Taxonomy" id="1905"/>
    <lineage>
        <taxon>Bacteria</taxon>
        <taxon>Bacillati</taxon>
        <taxon>Actinomycetota</taxon>
        <taxon>Actinomycetes</taxon>
        <taxon>Kitasatosporales</taxon>
        <taxon>Streptomycetaceae</taxon>
        <taxon>Streptomyces</taxon>
    </lineage>
</organism>
<dbReference type="Proteomes" id="UP001551210">
    <property type="component" value="Unassembled WGS sequence"/>
</dbReference>
<sequence>MLTTDGSWIQLEADPLKPYEELDNWEKGAEAAGYYQWSTFGIKDDNPLWLEVYRRYEKPELTVPLFMVVVSARHHYEVVYAESLPAMMDLQTRWAPAIQAAAVTDLLGSLDDPRTKHGFAGLVRSALT</sequence>
<keyword evidence="2" id="KW-1185">Reference proteome</keyword>
<dbReference type="EMBL" id="JBEZAM010000023">
    <property type="protein sequence ID" value="MEU7295156.1"/>
    <property type="molecule type" value="Genomic_DNA"/>
</dbReference>
<name>A0ABV3CY59_STREX</name>
<comment type="caution">
    <text evidence="1">The sequence shown here is derived from an EMBL/GenBank/DDBJ whole genome shotgun (WGS) entry which is preliminary data.</text>
</comment>
<evidence type="ECO:0000313" key="2">
    <source>
        <dbReference type="Proteomes" id="UP001551210"/>
    </source>
</evidence>
<accession>A0ABV3CY59</accession>
<reference evidence="1 2" key="1">
    <citation type="submission" date="2024-06" db="EMBL/GenBank/DDBJ databases">
        <title>The Natural Products Discovery Center: Release of the First 8490 Sequenced Strains for Exploring Actinobacteria Biosynthetic Diversity.</title>
        <authorList>
            <person name="Kalkreuter E."/>
            <person name="Kautsar S.A."/>
            <person name="Yang D."/>
            <person name="Bader C.D."/>
            <person name="Teijaro C.N."/>
            <person name="Fluegel L."/>
            <person name="Davis C.M."/>
            <person name="Simpson J.R."/>
            <person name="Lauterbach L."/>
            <person name="Steele A.D."/>
            <person name="Gui C."/>
            <person name="Meng S."/>
            <person name="Li G."/>
            <person name="Viehrig K."/>
            <person name="Ye F."/>
            <person name="Su P."/>
            <person name="Kiefer A.F."/>
            <person name="Nichols A."/>
            <person name="Cepeda A.J."/>
            <person name="Yan W."/>
            <person name="Fan B."/>
            <person name="Jiang Y."/>
            <person name="Adhikari A."/>
            <person name="Zheng C.-J."/>
            <person name="Schuster L."/>
            <person name="Cowan T.M."/>
            <person name="Smanski M.J."/>
            <person name="Chevrette M.G."/>
            <person name="De Carvalho L.P.S."/>
            <person name="Shen B."/>
        </authorList>
    </citation>
    <scope>NUCLEOTIDE SEQUENCE [LARGE SCALE GENOMIC DNA]</scope>
    <source>
        <strain evidence="1 2">NPDC045705</strain>
    </source>
</reference>